<reference evidence="6 7" key="1">
    <citation type="submission" date="2015-11" db="EMBL/GenBank/DDBJ databases">
        <title>The genome of Debaryomyces fabryi.</title>
        <authorList>
            <person name="Tafer H."/>
            <person name="Lopandic K."/>
        </authorList>
    </citation>
    <scope>NUCLEOTIDE SEQUENCE [LARGE SCALE GENOMIC DNA]</scope>
    <source>
        <strain evidence="6 7">CBS 789</strain>
    </source>
</reference>
<dbReference type="GO" id="GO:0005737">
    <property type="term" value="C:cytoplasm"/>
    <property type="evidence" value="ECO:0007669"/>
    <property type="project" value="TreeGrafter"/>
</dbReference>
<dbReference type="RefSeq" id="XP_015464551.1">
    <property type="nucleotide sequence ID" value="XM_015614620.1"/>
</dbReference>
<dbReference type="Proteomes" id="UP000054251">
    <property type="component" value="Unassembled WGS sequence"/>
</dbReference>
<dbReference type="EC" id="4.2.1.130" evidence="1"/>
<dbReference type="OrthoDB" id="543156at2759"/>
<dbReference type="PANTHER" id="PTHR48094">
    <property type="entry name" value="PROTEIN/NUCLEIC ACID DEGLYCASE DJ-1-RELATED"/>
    <property type="match status" value="1"/>
</dbReference>
<keyword evidence="2" id="KW-0346">Stress response</keyword>
<evidence type="ECO:0000256" key="3">
    <source>
        <dbReference type="ARBA" id="ARBA00023239"/>
    </source>
</evidence>
<dbReference type="Gene3D" id="3.40.50.880">
    <property type="match status" value="1"/>
</dbReference>
<protein>
    <recommendedName>
        <fullName evidence="1">D-lactate dehydratase</fullName>
        <ecNumber evidence="1">4.2.1.130</ecNumber>
    </recommendedName>
</protein>
<dbReference type="InterPro" id="IPR050325">
    <property type="entry name" value="Prot/Nucl_acid_deglycase"/>
</dbReference>
<dbReference type="InterPro" id="IPR029062">
    <property type="entry name" value="Class_I_gatase-like"/>
</dbReference>
<dbReference type="GO" id="GO:0019172">
    <property type="term" value="F:glyoxalase III activity"/>
    <property type="evidence" value="ECO:0007669"/>
    <property type="project" value="UniProtKB-EC"/>
</dbReference>
<keyword evidence="7" id="KW-1185">Reference proteome</keyword>
<evidence type="ECO:0000313" key="7">
    <source>
        <dbReference type="Proteomes" id="UP000054251"/>
    </source>
</evidence>
<comment type="caution">
    <text evidence="6">The sequence shown here is derived from an EMBL/GenBank/DDBJ whole genome shotgun (WGS) entry which is preliminary data.</text>
</comment>
<dbReference type="EMBL" id="LMYN01000283">
    <property type="protein sequence ID" value="KRZ98448.1"/>
    <property type="molecule type" value="Genomic_DNA"/>
</dbReference>
<evidence type="ECO:0000256" key="2">
    <source>
        <dbReference type="ARBA" id="ARBA00023016"/>
    </source>
</evidence>
<name>A0A0V1PQD6_9ASCO</name>
<evidence type="ECO:0000256" key="1">
    <source>
        <dbReference type="ARBA" id="ARBA00013134"/>
    </source>
</evidence>
<evidence type="ECO:0000256" key="5">
    <source>
        <dbReference type="ARBA" id="ARBA00048082"/>
    </source>
</evidence>
<accession>A0A0V1PQD6</accession>
<dbReference type="PANTHER" id="PTHR48094:SF11">
    <property type="entry name" value="GLUTATHIONE-INDEPENDENT GLYOXALASE HSP31-RELATED"/>
    <property type="match status" value="1"/>
</dbReference>
<dbReference type="AlphaFoldDB" id="A0A0V1PQD6"/>
<dbReference type="SUPFAM" id="SSF52317">
    <property type="entry name" value="Class I glutamine amidotransferase-like"/>
    <property type="match status" value="1"/>
</dbReference>
<dbReference type="CDD" id="cd03147">
    <property type="entry name" value="GATase1_Ydr533c_like"/>
    <property type="match status" value="1"/>
</dbReference>
<sequence length="238" mass="25883">MSDKKKVLLAITSYNETFYKDGKKTGLFLVEALHPFKVFKENGYEVDFVSETGTYGFDDHSLGPDFLNGQDLEVFKDPKSDFNVHLENIKKASEVNADDYEIFFASAGHGTLFDYPKAKGLQSLGEKIWSNGGVLAAVCHGGAIFDGMTDQKTGKPLLHGKTITGFTDIGEILLNVDGIMKEKGLESIEELAKKYGAKYLAPLGPWDDYSVADGKLITGVNPASAVSTAKRSVLAVKN</sequence>
<dbReference type="FunFam" id="3.40.50.880:FF:000051">
    <property type="entry name" value="Glutathione-independent glyoxalase HSP31"/>
    <property type="match status" value="1"/>
</dbReference>
<proteinExistence type="inferred from homology"/>
<keyword evidence="3" id="KW-0456">Lyase</keyword>
<comment type="similarity">
    <text evidence="4">Belongs to the peptidase C56 family. HSP31-like subfamily.</text>
</comment>
<organism evidence="6 7">
    <name type="scientific">Debaryomyces fabryi</name>
    <dbReference type="NCBI Taxonomy" id="58627"/>
    <lineage>
        <taxon>Eukaryota</taxon>
        <taxon>Fungi</taxon>
        <taxon>Dikarya</taxon>
        <taxon>Ascomycota</taxon>
        <taxon>Saccharomycotina</taxon>
        <taxon>Pichiomycetes</taxon>
        <taxon>Debaryomycetaceae</taxon>
        <taxon>Debaryomyces</taxon>
    </lineage>
</organism>
<evidence type="ECO:0000313" key="6">
    <source>
        <dbReference type="EMBL" id="KRZ98448.1"/>
    </source>
</evidence>
<gene>
    <name evidence="6" type="ORF">AC631_05791</name>
</gene>
<evidence type="ECO:0000256" key="4">
    <source>
        <dbReference type="ARBA" id="ARBA00038493"/>
    </source>
</evidence>
<dbReference type="GO" id="GO:0019243">
    <property type="term" value="P:methylglyoxal catabolic process to D-lactate via S-lactoyl-glutathione"/>
    <property type="evidence" value="ECO:0007669"/>
    <property type="project" value="TreeGrafter"/>
</dbReference>
<comment type="catalytic activity">
    <reaction evidence="5">
        <text>methylglyoxal + H2O = (R)-lactate + H(+)</text>
        <dbReference type="Rhea" id="RHEA:27754"/>
        <dbReference type="ChEBI" id="CHEBI:15377"/>
        <dbReference type="ChEBI" id="CHEBI:15378"/>
        <dbReference type="ChEBI" id="CHEBI:16004"/>
        <dbReference type="ChEBI" id="CHEBI:17158"/>
        <dbReference type="EC" id="4.2.1.130"/>
    </reaction>
</comment>
<dbReference type="GeneID" id="26842800"/>